<sequence>MRLFAPYQPRDRLAADFLTFCALVSEIRQPFEIYSLFPKPPILDWRSEMNIKSLLLGSAAALVAASGAQAADAIVAPEPEAVEYVRVCDAYGAGYFYIPGTETCLRISGYVRYDVKGGDDAYSGVELGGWVKRARFALRTHTATETELGTLRTFTENRFQWDAVPGNLGDTGFEGYGADRQSTTLQFAYIELGGLRVGLDESSFHTFTGYLGDVINDDVVAAGAYRTGKISYTFTGGNGFSATVALEEGGEGYVVNDYVPHVVGGVKYAGGWGAIAAVVAYDSVIEEWAAKVRGDVNLTDQFSVWVQAGYSSEESNDQMYGQWGGDWAVWGGLKYKATEKAVINVQAAYEDWGKTAVTANVAYQLVPGFTITPEVSYTRWDDDHPLRVTKDAFQGMLRFQRSF</sequence>
<evidence type="ECO:0000256" key="6">
    <source>
        <dbReference type="ARBA" id="ARBA00022692"/>
    </source>
</evidence>
<dbReference type="GO" id="GO:0006811">
    <property type="term" value="P:monoatomic ion transport"/>
    <property type="evidence" value="ECO:0007669"/>
    <property type="project" value="UniProtKB-KW"/>
</dbReference>
<keyword evidence="9 12" id="KW-0626">Porin</keyword>
<gene>
    <name evidence="13" type="ORF">OINT_1000673</name>
</gene>
<evidence type="ECO:0000313" key="14">
    <source>
        <dbReference type="Proteomes" id="UP000004386"/>
    </source>
</evidence>
<evidence type="ECO:0000256" key="1">
    <source>
        <dbReference type="ARBA" id="ARBA00003101"/>
    </source>
</evidence>
<keyword evidence="6 12" id="KW-0812">Transmembrane</keyword>
<comment type="caution">
    <text evidence="13">The sequence shown here is derived from an EMBL/GenBank/DDBJ whole genome shotgun (WGS) entry which is preliminary data.</text>
</comment>
<evidence type="ECO:0000256" key="4">
    <source>
        <dbReference type="ARBA" id="ARBA00022448"/>
    </source>
</evidence>
<keyword evidence="5 12" id="KW-1134">Transmembrane beta strand</keyword>
<evidence type="ECO:0000256" key="2">
    <source>
        <dbReference type="ARBA" id="ARBA00004571"/>
    </source>
</evidence>
<evidence type="ECO:0000256" key="8">
    <source>
        <dbReference type="ARBA" id="ARBA00023065"/>
    </source>
</evidence>
<accession>C4WE34</accession>
<keyword evidence="4 12" id="KW-0813">Transport</keyword>
<evidence type="ECO:0000256" key="10">
    <source>
        <dbReference type="ARBA" id="ARBA00023136"/>
    </source>
</evidence>
<proteinExistence type="inferred from homology"/>
<comment type="domain">
    <text evidence="12">Consists of 16-stranded beta-barrel sheets, with large surface-exposed loops, that form a transmembrane pore at the center of each barrel. The pore is partially ocluded by a peptide loop that folds into the pore lumen.</text>
</comment>
<evidence type="ECO:0000256" key="9">
    <source>
        <dbReference type="ARBA" id="ARBA00023114"/>
    </source>
</evidence>
<dbReference type="GO" id="GO:0009279">
    <property type="term" value="C:cell outer membrane"/>
    <property type="evidence" value="ECO:0007669"/>
    <property type="project" value="UniProtKB-SubCell"/>
</dbReference>
<evidence type="ECO:0000256" key="12">
    <source>
        <dbReference type="RuleBase" id="RU364005"/>
    </source>
</evidence>
<keyword evidence="11 12" id="KW-0998">Cell outer membrane</keyword>
<comment type="function">
    <text evidence="1 12">Forms passive diffusion pores that allow small molecular weight hydrophilic materials across the outer membrane.</text>
</comment>
<keyword evidence="10 12" id="KW-0472">Membrane</keyword>
<evidence type="ECO:0000256" key="11">
    <source>
        <dbReference type="ARBA" id="ARBA00023237"/>
    </source>
</evidence>
<evidence type="ECO:0000256" key="3">
    <source>
        <dbReference type="ARBA" id="ARBA00009521"/>
    </source>
</evidence>
<evidence type="ECO:0000313" key="13">
    <source>
        <dbReference type="EMBL" id="EEQ95311.1"/>
    </source>
</evidence>
<evidence type="ECO:0000256" key="5">
    <source>
        <dbReference type="ARBA" id="ARBA00022452"/>
    </source>
</evidence>
<dbReference type="SUPFAM" id="SSF56935">
    <property type="entry name" value="Porins"/>
    <property type="match status" value="1"/>
</dbReference>
<dbReference type="Pfam" id="PF02530">
    <property type="entry name" value="Porin_2"/>
    <property type="match status" value="1"/>
</dbReference>
<comment type="similarity">
    <text evidence="3 12">Belongs to the alphaproteobacteria porin family.</text>
</comment>
<dbReference type="GO" id="GO:0046930">
    <property type="term" value="C:pore complex"/>
    <property type="evidence" value="ECO:0007669"/>
    <property type="project" value="UniProtKB-KW"/>
</dbReference>
<reference evidence="13 14" key="1">
    <citation type="submission" date="2009-05" db="EMBL/GenBank/DDBJ databases">
        <authorList>
            <person name="Setubal J.C."/>
            <person name="Boyle S."/>
            <person name="Crasta O.R."/>
            <person name="Gillespie J.J."/>
            <person name="Kenyon R.W."/>
            <person name="Lu J."/>
            <person name="Mane S."/>
            <person name="Nagrani S."/>
            <person name="Shallom J.M."/>
            <person name="Shallom S."/>
            <person name="Shukla M."/>
            <person name="Snyder E.E."/>
            <person name="Sobral B.W."/>
            <person name="Wattam A.R."/>
            <person name="Will R."/>
            <person name="Williams K."/>
            <person name="Yoo H."/>
            <person name="Munk C."/>
            <person name="Tapia R."/>
            <person name="Green L."/>
            <person name="Rogers Y."/>
            <person name="Detter J.C."/>
            <person name="Bruce D."/>
            <person name="Brettin T.S."/>
            <person name="Tsolis R."/>
        </authorList>
    </citation>
    <scope>NUCLEOTIDE SEQUENCE [LARGE SCALE GENOMIC DNA]</scope>
    <source>
        <strain evidence="13 14">LMG 3301</strain>
    </source>
</reference>
<dbReference type="Proteomes" id="UP000004386">
    <property type="component" value="Unassembled WGS sequence"/>
</dbReference>
<dbReference type="HOGENOM" id="CLU_044836_0_0_5"/>
<evidence type="ECO:0000256" key="7">
    <source>
        <dbReference type="ARBA" id="ARBA00022729"/>
    </source>
</evidence>
<dbReference type="InterPro" id="IPR003684">
    <property type="entry name" value="Porin_alphabac"/>
</dbReference>
<keyword evidence="7" id="KW-0732">Signal</keyword>
<keyword evidence="8 12" id="KW-0406">Ion transport</keyword>
<protein>
    <recommendedName>
        <fullName evidence="12">Porin</fullName>
    </recommendedName>
</protein>
<comment type="subcellular location">
    <subcellularLocation>
        <location evidence="2 12">Cell outer membrane</location>
        <topology evidence="2 12">Multi-pass membrane protein</topology>
    </subcellularLocation>
</comment>
<name>C4WE34_9HYPH</name>
<organism evidence="13 14">
    <name type="scientific">Brucella intermedia LMG 3301</name>
    <dbReference type="NCBI Taxonomy" id="641118"/>
    <lineage>
        <taxon>Bacteria</taxon>
        <taxon>Pseudomonadati</taxon>
        <taxon>Pseudomonadota</taxon>
        <taxon>Alphaproteobacteria</taxon>
        <taxon>Hyphomicrobiales</taxon>
        <taxon>Brucellaceae</taxon>
        <taxon>Brucella/Ochrobactrum group</taxon>
        <taxon>Brucella</taxon>
    </lineage>
</organism>
<dbReference type="GO" id="GO:0015288">
    <property type="term" value="F:porin activity"/>
    <property type="evidence" value="ECO:0007669"/>
    <property type="project" value="UniProtKB-KW"/>
</dbReference>
<dbReference type="AlphaFoldDB" id="C4WE34"/>
<dbReference type="EMBL" id="ACQA01000001">
    <property type="protein sequence ID" value="EEQ95311.1"/>
    <property type="molecule type" value="Genomic_DNA"/>
</dbReference>